<keyword evidence="1" id="KW-0238">DNA-binding</keyword>
<gene>
    <name evidence="1" type="ORF">KD144_17460</name>
</gene>
<organism evidence="1">
    <name type="scientific">Niallia circulans</name>
    <name type="common">Bacillus circulans</name>
    <dbReference type="NCBI Taxonomy" id="1397"/>
    <lineage>
        <taxon>Bacteria</taxon>
        <taxon>Bacillati</taxon>
        <taxon>Bacillota</taxon>
        <taxon>Bacilli</taxon>
        <taxon>Bacillales</taxon>
        <taxon>Bacillaceae</taxon>
        <taxon>Niallia</taxon>
    </lineage>
</organism>
<accession>A0A941GGZ7</accession>
<dbReference type="AlphaFoldDB" id="A0A941GGZ7"/>
<name>A0A941GGZ7_NIACI</name>
<dbReference type="GO" id="GO:0003677">
    <property type="term" value="F:DNA binding"/>
    <property type="evidence" value="ECO:0007669"/>
    <property type="project" value="UniProtKB-KW"/>
</dbReference>
<reference evidence="1" key="1">
    <citation type="submission" date="2021-04" db="EMBL/GenBank/DDBJ databases">
        <title>Genomic analysis of electroactive and textile dye degrading Bacillus circulans strain: DC10 isolated from constructed wetland-microbial fuel cells treating textile dye wastewaters.</title>
        <authorList>
            <person name="Patel D.U."/>
            <person name="Desai C.R."/>
        </authorList>
    </citation>
    <scope>NUCLEOTIDE SEQUENCE</scope>
    <source>
        <strain evidence="1">DC10</strain>
    </source>
</reference>
<comment type="caution">
    <text evidence="1">The sequence shown here is derived from an EMBL/GenBank/DDBJ whole genome shotgun (WGS) entry which is preliminary data.</text>
</comment>
<proteinExistence type="predicted"/>
<evidence type="ECO:0000313" key="1">
    <source>
        <dbReference type="EMBL" id="MBR8671328.1"/>
    </source>
</evidence>
<dbReference type="EMBL" id="JAGTPX010000020">
    <property type="protein sequence ID" value="MBR8671328.1"/>
    <property type="molecule type" value="Genomic_DNA"/>
</dbReference>
<sequence length="90" mass="10906">MIEIKVDEEELKALYIDEIQKRLDEIELESLFMDSKQLCAVLSMSWPTVEKLFLVDPNFPSIRVGKKWLFHRKQVQEYVDRWYIETRKKA</sequence>
<protein>
    <submittedName>
        <fullName evidence="1">DNA-binding protein</fullName>
    </submittedName>
</protein>
<dbReference type="RefSeq" id="WP_212120392.1">
    <property type="nucleotide sequence ID" value="NZ_JAGTPX020000021.1"/>
</dbReference>